<evidence type="ECO:0000256" key="1">
    <source>
        <dbReference type="SAM" id="MobiDB-lite"/>
    </source>
</evidence>
<comment type="caution">
    <text evidence="2">The sequence shown here is derived from an EMBL/GenBank/DDBJ whole genome shotgun (WGS) entry which is preliminary data.</text>
</comment>
<name>A0A917FMQ7_9NOCA</name>
<organism evidence="2 3">
    <name type="scientific">Rhodococcoides trifolii</name>
    <dbReference type="NCBI Taxonomy" id="908250"/>
    <lineage>
        <taxon>Bacteria</taxon>
        <taxon>Bacillati</taxon>
        <taxon>Actinomycetota</taxon>
        <taxon>Actinomycetes</taxon>
        <taxon>Mycobacteriales</taxon>
        <taxon>Nocardiaceae</taxon>
        <taxon>Rhodococcoides</taxon>
    </lineage>
</organism>
<proteinExistence type="predicted"/>
<evidence type="ECO:0000313" key="3">
    <source>
        <dbReference type="Proteomes" id="UP000654257"/>
    </source>
</evidence>
<accession>A0A917FMQ7</accession>
<feature type="region of interest" description="Disordered" evidence="1">
    <location>
        <begin position="64"/>
        <end position="83"/>
    </location>
</feature>
<reference evidence="2" key="1">
    <citation type="journal article" date="2014" name="Int. J. Syst. Evol. Microbiol.">
        <title>Complete genome sequence of Corynebacterium casei LMG S-19264T (=DSM 44701T), isolated from a smear-ripened cheese.</title>
        <authorList>
            <consortium name="US DOE Joint Genome Institute (JGI-PGF)"/>
            <person name="Walter F."/>
            <person name="Albersmeier A."/>
            <person name="Kalinowski J."/>
            <person name="Ruckert C."/>
        </authorList>
    </citation>
    <scope>NUCLEOTIDE SEQUENCE</scope>
    <source>
        <strain evidence="2">CCM 7905</strain>
    </source>
</reference>
<protein>
    <submittedName>
        <fullName evidence="2">Uncharacterized protein</fullName>
    </submittedName>
</protein>
<gene>
    <name evidence="2" type="ORF">GCM10007304_00170</name>
</gene>
<dbReference type="AlphaFoldDB" id="A0A917FMQ7"/>
<sequence length="104" mass="10485">MGPGNPLGTGSACSGAVAAAPGLVGAAEVDEDACGVEDGAVVVAADVVDEVKLGVLLADESSLPHAASVAPASSTNAPVLTTRTNRELTTYTSFCREERRTRER</sequence>
<dbReference type="EMBL" id="BMCU01000001">
    <property type="protein sequence ID" value="GGF90272.1"/>
    <property type="molecule type" value="Genomic_DNA"/>
</dbReference>
<dbReference type="Proteomes" id="UP000654257">
    <property type="component" value="Unassembled WGS sequence"/>
</dbReference>
<evidence type="ECO:0000313" key="2">
    <source>
        <dbReference type="EMBL" id="GGF90272.1"/>
    </source>
</evidence>
<keyword evidence="3" id="KW-1185">Reference proteome</keyword>
<reference evidence="2" key="2">
    <citation type="submission" date="2020-09" db="EMBL/GenBank/DDBJ databases">
        <authorList>
            <person name="Sun Q."/>
            <person name="Sedlacek I."/>
        </authorList>
    </citation>
    <scope>NUCLEOTIDE SEQUENCE</scope>
    <source>
        <strain evidence="2">CCM 7905</strain>
    </source>
</reference>